<dbReference type="EMBL" id="JARIHO010000001">
    <property type="protein sequence ID" value="KAJ7368924.1"/>
    <property type="molecule type" value="Genomic_DNA"/>
</dbReference>
<evidence type="ECO:0000313" key="1">
    <source>
        <dbReference type="EMBL" id="KAJ7368924.1"/>
    </source>
</evidence>
<name>A0AAD7AVT4_9AGAR</name>
<dbReference type="Proteomes" id="UP001218218">
    <property type="component" value="Unassembled WGS sequence"/>
</dbReference>
<keyword evidence="2" id="KW-1185">Reference proteome</keyword>
<evidence type="ECO:0008006" key="3">
    <source>
        <dbReference type="Google" id="ProtNLM"/>
    </source>
</evidence>
<accession>A0AAD7AVT4</accession>
<organism evidence="1 2">
    <name type="scientific">Mycena albidolilacea</name>
    <dbReference type="NCBI Taxonomy" id="1033008"/>
    <lineage>
        <taxon>Eukaryota</taxon>
        <taxon>Fungi</taxon>
        <taxon>Dikarya</taxon>
        <taxon>Basidiomycota</taxon>
        <taxon>Agaricomycotina</taxon>
        <taxon>Agaricomycetes</taxon>
        <taxon>Agaricomycetidae</taxon>
        <taxon>Agaricales</taxon>
        <taxon>Marasmiineae</taxon>
        <taxon>Mycenaceae</taxon>
        <taxon>Mycena</taxon>
    </lineage>
</organism>
<evidence type="ECO:0000313" key="2">
    <source>
        <dbReference type="Proteomes" id="UP001218218"/>
    </source>
</evidence>
<reference evidence="1" key="1">
    <citation type="submission" date="2023-03" db="EMBL/GenBank/DDBJ databases">
        <title>Massive genome expansion in bonnet fungi (Mycena s.s.) driven by repeated elements and novel gene families across ecological guilds.</title>
        <authorList>
            <consortium name="Lawrence Berkeley National Laboratory"/>
            <person name="Harder C.B."/>
            <person name="Miyauchi S."/>
            <person name="Viragh M."/>
            <person name="Kuo A."/>
            <person name="Thoen E."/>
            <person name="Andreopoulos B."/>
            <person name="Lu D."/>
            <person name="Skrede I."/>
            <person name="Drula E."/>
            <person name="Henrissat B."/>
            <person name="Morin E."/>
            <person name="Kohler A."/>
            <person name="Barry K."/>
            <person name="LaButti K."/>
            <person name="Morin E."/>
            <person name="Salamov A."/>
            <person name="Lipzen A."/>
            <person name="Mereny Z."/>
            <person name="Hegedus B."/>
            <person name="Baldrian P."/>
            <person name="Stursova M."/>
            <person name="Weitz H."/>
            <person name="Taylor A."/>
            <person name="Grigoriev I.V."/>
            <person name="Nagy L.G."/>
            <person name="Martin F."/>
            <person name="Kauserud H."/>
        </authorList>
    </citation>
    <scope>NUCLEOTIDE SEQUENCE</scope>
    <source>
        <strain evidence="1">CBHHK002</strain>
    </source>
</reference>
<proteinExistence type="predicted"/>
<dbReference type="AlphaFoldDB" id="A0AAD7AVT4"/>
<gene>
    <name evidence="1" type="ORF">DFH08DRAFT_832677</name>
</gene>
<protein>
    <recommendedName>
        <fullName evidence="3">F-box domain-containing protein</fullName>
    </recommendedName>
</protein>
<sequence>MAPSTNGILKLDFQDLAEDVLIVILVECDVLGVLAVSRTSKFLRRVALTTAVWYPLVAKLAQRGLIDSRPDDGYFKTLSTEQLIGLVKRILHGPKTWTDTPFQSQSFSAPRPQTAARRAVSLFRKLLRRPPLDSLASGPLVEARRIVLHHPRPNAHVPSNRTTDSLKLLPGGKYLLFQNYLGCVECRSIFEDRRVWTHTPSMVSQKSQTEYNGSQSLVTHCKPIILDMAYNI</sequence>
<comment type="caution">
    <text evidence="1">The sequence shown here is derived from an EMBL/GenBank/DDBJ whole genome shotgun (WGS) entry which is preliminary data.</text>
</comment>